<feature type="compositionally biased region" description="Polar residues" evidence="1">
    <location>
        <begin position="134"/>
        <end position="161"/>
    </location>
</feature>
<evidence type="ECO:0000256" key="1">
    <source>
        <dbReference type="SAM" id="MobiDB-lite"/>
    </source>
</evidence>
<keyword evidence="2" id="KW-0812">Transmembrane</keyword>
<gene>
    <name evidence="3" type="ORF">F8388_020162</name>
</gene>
<name>A0A7J6FIQ1_CANSA</name>
<dbReference type="AlphaFoldDB" id="A0A7J6FIQ1"/>
<sequence>MAQLMQHFSFRKVLLLYLVCFLFVSVFLCASSDPFRSSRFDGRRRKMLGVESGSSSSSDDSEEKIIKPKKKITAAADTLSSKNQSKTIKNSLSSKNQTKLAKTSNQSSKNQTKSTGKNINTNVLPTKVNDLKKLNSTTSKIKQLNSTKPSSVTSTNKSLDLTKTSSPKNKTTKPTPTTTTKKTQNSPTNDLNSHSGKIESVKKNSQDQKPNKQKIVKKQTVVQPSWIDDEEDGDLVSEFSDLPMKFQKTLIPDLERISTTSKAYLNRANKEMTKGFKPWVGNKYAPAIASVVSFAFILIPLLLVSLIFNRIKAYFSLQKLLIFIQVYLSIYFGILSLSAIVTGLEPLKFFYATSQSTYVCIQVLQTLGYVLYLLMLLMYLILVFSTDCGLGSKILGLAQTFVGFAVGLHYYVSVFHRVVLRQPPKTNWKVHAIYATCFFIICLGANAERRKKAYLVDGGEEGKKNVGTEEPYSYEKALKAHYTFDTQDWTGLDRLICPVQCLGMLEVWITNPANLICWDYVSHPKGWDK</sequence>
<feature type="transmembrane region" description="Helical" evidence="2">
    <location>
        <begin position="394"/>
        <end position="411"/>
    </location>
</feature>
<protein>
    <submittedName>
        <fullName evidence="3">Uncharacterized protein</fullName>
    </submittedName>
</protein>
<comment type="caution">
    <text evidence="3">The sequence shown here is derived from an EMBL/GenBank/DDBJ whole genome shotgun (WGS) entry which is preliminary data.</text>
</comment>
<feature type="compositionally biased region" description="Low complexity" evidence="1">
    <location>
        <begin position="162"/>
        <end position="189"/>
    </location>
</feature>
<feature type="transmembrane region" description="Helical" evidence="2">
    <location>
        <begin position="431"/>
        <end position="447"/>
    </location>
</feature>
<dbReference type="EMBL" id="JAATIP010000117">
    <property type="protein sequence ID" value="KAF4370576.1"/>
    <property type="molecule type" value="Genomic_DNA"/>
</dbReference>
<feature type="region of interest" description="Disordered" evidence="1">
    <location>
        <begin position="76"/>
        <end position="219"/>
    </location>
</feature>
<keyword evidence="2" id="KW-1133">Transmembrane helix</keyword>
<feature type="compositionally biased region" description="Polar residues" evidence="1">
    <location>
        <begin position="78"/>
        <end position="124"/>
    </location>
</feature>
<feature type="transmembrane region" description="Helical" evidence="2">
    <location>
        <begin position="320"/>
        <end position="341"/>
    </location>
</feature>
<reference evidence="3 4" key="1">
    <citation type="journal article" date="2020" name="bioRxiv">
        <title>Sequence and annotation of 42 cannabis genomes reveals extensive copy number variation in cannabinoid synthesis and pathogen resistance genes.</title>
        <authorList>
            <person name="Mckernan K.J."/>
            <person name="Helbert Y."/>
            <person name="Kane L.T."/>
            <person name="Ebling H."/>
            <person name="Zhang L."/>
            <person name="Liu B."/>
            <person name="Eaton Z."/>
            <person name="Mclaughlin S."/>
            <person name="Kingan S."/>
            <person name="Baybayan P."/>
            <person name="Concepcion G."/>
            <person name="Jordan M."/>
            <person name="Riva A."/>
            <person name="Barbazuk W."/>
            <person name="Harkins T."/>
        </authorList>
    </citation>
    <scope>NUCLEOTIDE SEQUENCE [LARGE SCALE GENOMIC DNA]</scope>
    <source>
        <strain evidence="4">cv. Jamaican Lion 4</strain>
        <tissue evidence="3">Leaf</tissue>
    </source>
</reference>
<accession>A0A7J6FIQ1</accession>
<feature type="transmembrane region" description="Helical" evidence="2">
    <location>
        <begin position="361"/>
        <end position="382"/>
    </location>
</feature>
<evidence type="ECO:0000313" key="4">
    <source>
        <dbReference type="Proteomes" id="UP000525078"/>
    </source>
</evidence>
<organism evidence="3 4">
    <name type="scientific">Cannabis sativa</name>
    <name type="common">Hemp</name>
    <name type="synonym">Marijuana</name>
    <dbReference type="NCBI Taxonomy" id="3483"/>
    <lineage>
        <taxon>Eukaryota</taxon>
        <taxon>Viridiplantae</taxon>
        <taxon>Streptophyta</taxon>
        <taxon>Embryophyta</taxon>
        <taxon>Tracheophyta</taxon>
        <taxon>Spermatophyta</taxon>
        <taxon>Magnoliopsida</taxon>
        <taxon>eudicotyledons</taxon>
        <taxon>Gunneridae</taxon>
        <taxon>Pentapetalae</taxon>
        <taxon>rosids</taxon>
        <taxon>fabids</taxon>
        <taxon>Rosales</taxon>
        <taxon>Cannabaceae</taxon>
        <taxon>Cannabis</taxon>
    </lineage>
</organism>
<dbReference type="PANTHER" id="PTHR35310:SF1">
    <property type="entry name" value="CELL WALL INTEGRITY_STRESS RESPONSE COMPONENT-LIKE PROTEIN"/>
    <property type="match status" value="1"/>
</dbReference>
<evidence type="ECO:0000313" key="3">
    <source>
        <dbReference type="EMBL" id="KAF4370576.1"/>
    </source>
</evidence>
<dbReference type="Proteomes" id="UP000525078">
    <property type="component" value="Unassembled WGS sequence"/>
</dbReference>
<feature type="transmembrane region" description="Helical" evidence="2">
    <location>
        <begin position="284"/>
        <end position="308"/>
    </location>
</feature>
<keyword evidence="2" id="KW-0472">Membrane</keyword>
<proteinExistence type="predicted"/>
<evidence type="ECO:0000256" key="2">
    <source>
        <dbReference type="SAM" id="Phobius"/>
    </source>
</evidence>
<dbReference type="PANTHER" id="PTHR35310">
    <property type="entry name" value="CELL WALL INTEGRITY/STRESS RESPONSE COMPONENT-LIKE PROTEIN"/>
    <property type="match status" value="1"/>
</dbReference>
<feature type="compositionally biased region" description="Basic and acidic residues" evidence="1">
    <location>
        <begin position="196"/>
        <end position="210"/>
    </location>
</feature>